<dbReference type="NCBIfam" id="NF003974">
    <property type="entry name" value="PRK05467.1-3"/>
    <property type="match status" value="1"/>
</dbReference>
<dbReference type="AlphaFoldDB" id="A0A1G5Q3E7"/>
<evidence type="ECO:0000256" key="2">
    <source>
        <dbReference type="ARBA" id="ARBA00022723"/>
    </source>
</evidence>
<evidence type="ECO:0000313" key="9">
    <source>
        <dbReference type="EMBL" id="SCZ56405.1"/>
    </source>
</evidence>
<dbReference type="InterPro" id="IPR023550">
    <property type="entry name" value="PKHD_hydroxylase"/>
</dbReference>
<dbReference type="InterPro" id="IPR041097">
    <property type="entry name" value="PKHD_C"/>
</dbReference>
<dbReference type="Pfam" id="PF18331">
    <property type="entry name" value="PKHD_C"/>
    <property type="match status" value="1"/>
</dbReference>
<feature type="domain" description="Fe2OG dioxygenase" evidence="8">
    <location>
        <begin position="78"/>
        <end position="176"/>
    </location>
</feature>
<feature type="binding site" evidence="7">
    <location>
        <position position="96"/>
    </location>
    <ligand>
        <name>Fe cation</name>
        <dbReference type="ChEBI" id="CHEBI:24875"/>
    </ligand>
</feature>
<keyword evidence="10" id="KW-1185">Reference proteome</keyword>
<dbReference type="GO" id="GO:0005506">
    <property type="term" value="F:iron ion binding"/>
    <property type="evidence" value="ECO:0007669"/>
    <property type="project" value="UniProtKB-UniRule"/>
</dbReference>
<dbReference type="Proteomes" id="UP000199648">
    <property type="component" value="Unassembled WGS sequence"/>
</dbReference>
<comment type="cofactor">
    <cofactor evidence="7">
        <name>Fe(2+)</name>
        <dbReference type="ChEBI" id="CHEBI:29033"/>
    </cofactor>
    <text evidence="7">Binds 1 Fe(2+) ion per subunit.</text>
</comment>
<organism evidence="9 10">
    <name type="scientific">Thiohalomonas denitrificans</name>
    <dbReference type="NCBI Taxonomy" id="415747"/>
    <lineage>
        <taxon>Bacteria</taxon>
        <taxon>Pseudomonadati</taxon>
        <taxon>Pseudomonadota</taxon>
        <taxon>Gammaproteobacteria</taxon>
        <taxon>Thiohalomonadales</taxon>
        <taxon>Thiohalomonadaceae</taxon>
        <taxon>Thiohalomonas</taxon>
    </lineage>
</organism>
<dbReference type="OrthoDB" id="9812472at2"/>
<keyword evidence="4 7" id="KW-0223">Dioxygenase</keyword>
<keyword evidence="3 7" id="KW-0847">Vitamin C</keyword>
<feature type="binding site" evidence="7">
    <location>
        <position position="98"/>
    </location>
    <ligand>
        <name>Fe cation</name>
        <dbReference type="ChEBI" id="CHEBI:24875"/>
    </ligand>
</feature>
<dbReference type="InterPro" id="IPR006620">
    <property type="entry name" value="Pro_4_hyd_alph"/>
</dbReference>
<dbReference type="GO" id="GO:0006974">
    <property type="term" value="P:DNA damage response"/>
    <property type="evidence" value="ECO:0007669"/>
    <property type="project" value="TreeGrafter"/>
</dbReference>
<gene>
    <name evidence="9" type="ORF">SAMN03097708_01353</name>
</gene>
<evidence type="ECO:0000256" key="7">
    <source>
        <dbReference type="HAMAP-Rule" id="MF_00657"/>
    </source>
</evidence>
<protein>
    <submittedName>
        <fullName evidence="9">PKHD-type hydroxylase</fullName>
    </submittedName>
</protein>
<dbReference type="InterPro" id="IPR005123">
    <property type="entry name" value="Oxoglu/Fe-dep_dioxygenase_dom"/>
</dbReference>
<feature type="binding site" evidence="7">
    <location>
        <position position="167"/>
    </location>
    <ligand>
        <name>2-oxoglutarate</name>
        <dbReference type="ChEBI" id="CHEBI:16810"/>
    </ligand>
</feature>
<dbReference type="PROSITE" id="PS51471">
    <property type="entry name" value="FE2OG_OXY"/>
    <property type="match status" value="1"/>
</dbReference>
<dbReference type="Pfam" id="PF13640">
    <property type="entry name" value="2OG-FeII_Oxy_3"/>
    <property type="match status" value="1"/>
</dbReference>
<proteinExistence type="inferred from homology"/>
<dbReference type="EMBL" id="FMWD01000003">
    <property type="protein sequence ID" value="SCZ56405.1"/>
    <property type="molecule type" value="Genomic_DNA"/>
</dbReference>
<comment type="cofactor">
    <cofactor evidence="1 7">
        <name>L-ascorbate</name>
        <dbReference type="ChEBI" id="CHEBI:38290"/>
    </cofactor>
</comment>
<keyword evidence="5 7" id="KW-0560">Oxidoreductase</keyword>
<dbReference type="Gene3D" id="2.60.120.620">
    <property type="entry name" value="q2cbj1_9rhob like domain"/>
    <property type="match status" value="1"/>
</dbReference>
<dbReference type="Gene3D" id="4.10.860.20">
    <property type="entry name" value="Rabenosyn, Rab binding domain"/>
    <property type="match status" value="1"/>
</dbReference>
<accession>A0A1G5Q3E7</accession>
<reference evidence="9 10" key="1">
    <citation type="submission" date="2016-10" db="EMBL/GenBank/DDBJ databases">
        <authorList>
            <person name="de Groot N.N."/>
        </authorList>
    </citation>
    <scope>NUCLEOTIDE SEQUENCE [LARGE SCALE GENOMIC DNA]</scope>
    <source>
        <strain evidence="9 10">HLD2</strain>
    </source>
</reference>
<dbReference type="NCBIfam" id="NF003975">
    <property type="entry name" value="PRK05467.1-4"/>
    <property type="match status" value="1"/>
</dbReference>
<keyword evidence="2 7" id="KW-0479">Metal-binding</keyword>
<dbReference type="GO" id="GO:0031418">
    <property type="term" value="F:L-ascorbic acid binding"/>
    <property type="evidence" value="ECO:0007669"/>
    <property type="project" value="UniProtKB-KW"/>
</dbReference>
<dbReference type="PANTHER" id="PTHR41536:SF1">
    <property type="entry name" value="PKHD-TYPE HYDROXYLASE YBIX"/>
    <property type="match status" value="1"/>
</dbReference>
<feature type="binding site" evidence="7">
    <location>
        <position position="157"/>
    </location>
    <ligand>
        <name>Fe cation</name>
        <dbReference type="ChEBI" id="CHEBI:24875"/>
    </ligand>
</feature>
<dbReference type="InterPro" id="IPR044862">
    <property type="entry name" value="Pro_4_hyd_alph_FE2OG_OXY"/>
</dbReference>
<evidence type="ECO:0000256" key="1">
    <source>
        <dbReference type="ARBA" id="ARBA00001961"/>
    </source>
</evidence>
<name>A0A1G5Q3E7_9GAMM</name>
<dbReference type="STRING" id="415747.SAMN03097708_01353"/>
<evidence type="ECO:0000256" key="6">
    <source>
        <dbReference type="ARBA" id="ARBA00023004"/>
    </source>
</evidence>
<keyword evidence="6 7" id="KW-0408">Iron</keyword>
<evidence type="ECO:0000256" key="4">
    <source>
        <dbReference type="ARBA" id="ARBA00022964"/>
    </source>
</evidence>
<dbReference type="RefSeq" id="WP_092994323.1">
    <property type="nucleotide sequence ID" value="NZ_FMWD01000003.1"/>
</dbReference>
<evidence type="ECO:0000256" key="5">
    <source>
        <dbReference type="ARBA" id="ARBA00023002"/>
    </source>
</evidence>
<dbReference type="HAMAP" id="MF_00657">
    <property type="entry name" value="Hydroxyl_YbiX"/>
    <property type="match status" value="1"/>
</dbReference>
<evidence type="ECO:0000313" key="10">
    <source>
        <dbReference type="Proteomes" id="UP000199648"/>
    </source>
</evidence>
<evidence type="ECO:0000256" key="3">
    <source>
        <dbReference type="ARBA" id="ARBA00022896"/>
    </source>
</evidence>
<sequence length="224" mass="24961">MLLRIPGVLSPEELTTVANAVSRARFVDGRLTAGKAAEKVKNNLELDRGSEVRDPLNRALVGSLYRSELFRNGALPHRVATPIIARYTPGMRYGDHIDDPIMGPDSGRYRTDVSCTIALSGPEEYQGGELVIRTPFGEQYIKLDAGDAVIYPSGTLHRVEEVTAGERLVAVLWIQSLVRDPEKRELLYNLSQARESLLKREPGSPECDAVDHSYINLMRMWSEL</sequence>
<dbReference type="GO" id="GO:0006879">
    <property type="term" value="P:intracellular iron ion homeostasis"/>
    <property type="evidence" value="ECO:0007669"/>
    <property type="project" value="TreeGrafter"/>
</dbReference>
<dbReference type="PANTHER" id="PTHR41536">
    <property type="entry name" value="PKHD-TYPE HYDROXYLASE YBIX"/>
    <property type="match status" value="1"/>
</dbReference>
<dbReference type="GO" id="GO:0016706">
    <property type="term" value="F:2-oxoglutarate-dependent dioxygenase activity"/>
    <property type="evidence" value="ECO:0007669"/>
    <property type="project" value="UniProtKB-UniRule"/>
</dbReference>
<evidence type="ECO:0000259" key="8">
    <source>
        <dbReference type="PROSITE" id="PS51471"/>
    </source>
</evidence>
<dbReference type="SMART" id="SM00702">
    <property type="entry name" value="P4Hc"/>
    <property type="match status" value="1"/>
</dbReference>